<dbReference type="EMBL" id="CAJVPY010002116">
    <property type="protein sequence ID" value="CAG8549114.1"/>
    <property type="molecule type" value="Genomic_DNA"/>
</dbReference>
<dbReference type="OrthoDB" id="10549504at2759"/>
<protein>
    <submittedName>
        <fullName evidence="2">28320_t:CDS:1</fullName>
    </submittedName>
</protein>
<evidence type="ECO:0000313" key="2">
    <source>
        <dbReference type="EMBL" id="CAG8549114.1"/>
    </source>
</evidence>
<organism evidence="2 3">
    <name type="scientific">Dentiscutata erythropus</name>
    <dbReference type="NCBI Taxonomy" id="1348616"/>
    <lineage>
        <taxon>Eukaryota</taxon>
        <taxon>Fungi</taxon>
        <taxon>Fungi incertae sedis</taxon>
        <taxon>Mucoromycota</taxon>
        <taxon>Glomeromycotina</taxon>
        <taxon>Glomeromycetes</taxon>
        <taxon>Diversisporales</taxon>
        <taxon>Gigasporaceae</taxon>
        <taxon>Dentiscutata</taxon>
    </lineage>
</organism>
<evidence type="ECO:0000313" key="3">
    <source>
        <dbReference type="Proteomes" id="UP000789405"/>
    </source>
</evidence>
<comment type="caution">
    <text evidence="2">The sequence shown here is derived from an EMBL/GenBank/DDBJ whole genome shotgun (WGS) entry which is preliminary data.</text>
</comment>
<keyword evidence="3" id="KW-1185">Reference proteome</keyword>
<dbReference type="AlphaFoldDB" id="A0A9N9B0F7"/>
<sequence length="49" mass="5713">MDSEEAQLARERDQKCQREGTESAEQCEARLARDREQKQRKVGTQKSCD</sequence>
<dbReference type="Proteomes" id="UP000789405">
    <property type="component" value="Unassembled WGS sequence"/>
</dbReference>
<feature type="compositionally biased region" description="Basic and acidic residues" evidence="1">
    <location>
        <begin position="7"/>
        <end position="39"/>
    </location>
</feature>
<evidence type="ECO:0000256" key="1">
    <source>
        <dbReference type="SAM" id="MobiDB-lite"/>
    </source>
</evidence>
<accession>A0A9N9B0F7</accession>
<reference evidence="2" key="1">
    <citation type="submission" date="2021-06" db="EMBL/GenBank/DDBJ databases">
        <authorList>
            <person name="Kallberg Y."/>
            <person name="Tangrot J."/>
            <person name="Rosling A."/>
        </authorList>
    </citation>
    <scope>NUCLEOTIDE SEQUENCE</scope>
    <source>
        <strain evidence="2">MA453B</strain>
    </source>
</reference>
<proteinExistence type="predicted"/>
<name>A0A9N9B0F7_9GLOM</name>
<gene>
    <name evidence="2" type="ORF">DERYTH_LOCUS5178</name>
</gene>
<feature type="region of interest" description="Disordered" evidence="1">
    <location>
        <begin position="1"/>
        <end position="49"/>
    </location>
</feature>